<organism evidence="1 2">
    <name type="scientific">Lacticaseibacillus zeae DSM 20178 = KCTC 3804</name>
    <dbReference type="NCBI Taxonomy" id="1423816"/>
    <lineage>
        <taxon>Bacteria</taxon>
        <taxon>Bacillati</taxon>
        <taxon>Bacillota</taxon>
        <taxon>Bacilli</taxon>
        <taxon>Lactobacillales</taxon>
        <taxon>Lactobacillaceae</taxon>
        <taxon>Lacticaseibacillus</taxon>
    </lineage>
</organism>
<comment type="caution">
    <text evidence="1">The sequence shown here is derived from an EMBL/GenBank/DDBJ whole genome shotgun (WGS) entry which is preliminary data.</text>
</comment>
<dbReference type="Pfam" id="PF19673">
    <property type="entry name" value="DUF6176"/>
    <property type="match status" value="1"/>
</dbReference>
<dbReference type="eggNOG" id="ENOG5032TKW">
    <property type="taxonomic scope" value="Bacteria"/>
</dbReference>
<gene>
    <name evidence="1" type="ORF">FD51_GL000323</name>
</gene>
<sequence>MIELEGFAVHPDKIARAQEWMAFLKSHQEAVNATLVPEHITVERIFSLTFNNRMYLFWYSEQTAPSPDVTESPNPIDKVHVAFWHECIDESVPSMKFQLENEFVNPNLTSK</sequence>
<dbReference type="InterPro" id="IPR046174">
    <property type="entry name" value="DUF6176"/>
</dbReference>
<dbReference type="PATRIC" id="fig|1423816.3.peg.328"/>
<dbReference type="Proteomes" id="UP000051984">
    <property type="component" value="Unassembled WGS sequence"/>
</dbReference>
<dbReference type="AlphaFoldDB" id="A0A0R1EWL5"/>
<protein>
    <submittedName>
        <fullName evidence="1">Uncharacterized protein</fullName>
    </submittedName>
</protein>
<accession>A0A0R1EWL5</accession>
<proteinExistence type="predicted"/>
<name>A0A0R1EWL5_LACZE</name>
<reference evidence="1 2" key="1">
    <citation type="journal article" date="2015" name="Genome Announc.">
        <title>Expanding the biotechnology potential of lactobacilli through comparative genomics of 213 strains and associated genera.</title>
        <authorList>
            <person name="Sun Z."/>
            <person name="Harris H.M."/>
            <person name="McCann A."/>
            <person name="Guo C."/>
            <person name="Argimon S."/>
            <person name="Zhang W."/>
            <person name="Yang X."/>
            <person name="Jeffery I.B."/>
            <person name="Cooney J.C."/>
            <person name="Kagawa T.F."/>
            <person name="Liu W."/>
            <person name="Song Y."/>
            <person name="Salvetti E."/>
            <person name="Wrobel A."/>
            <person name="Rasinkangas P."/>
            <person name="Parkhill J."/>
            <person name="Rea M.C."/>
            <person name="O'Sullivan O."/>
            <person name="Ritari J."/>
            <person name="Douillard F.P."/>
            <person name="Paul Ross R."/>
            <person name="Yang R."/>
            <person name="Briner A.E."/>
            <person name="Felis G.E."/>
            <person name="de Vos W.M."/>
            <person name="Barrangou R."/>
            <person name="Klaenhammer T.R."/>
            <person name="Caufield P.W."/>
            <person name="Cui Y."/>
            <person name="Zhang H."/>
            <person name="O'Toole P.W."/>
        </authorList>
    </citation>
    <scope>NUCLEOTIDE SEQUENCE [LARGE SCALE GENOMIC DNA]</scope>
    <source>
        <strain evidence="1 2">DSM 20178</strain>
    </source>
</reference>
<evidence type="ECO:0000313" key="2">
    <source>
        <dbReference type="Proteomes" id="UP000051984"/>
    </source>
</evidence>
<evidence type="ECO:0000313" key="1">
    <source>
        <dbReference type="EMBL" id="KRK13760.1"/>
    </source>
</evidence>
<dbReference type="EMBL" id="AZCT01000001">
    <property type="protein sequence ID" value="KRK13760.1"/>
    <property type="molecule type" value="Genomic_DNA"/>
</dbReference>
<dbReference type="RefSeq" id="WP_010488391.1">
    <property type="nucleotide sequence ID" value="NZ_AZCT01000001.1"/>
</dbReference>